<comment type="similarity">
    <text evidence="2">Belongs to the caprin family.</text>
</comment>
<keyword evidence="4" id="KW-0221">Differentiation</keyword>
<dbReference type="Pfam" id="PF12287">
    <property type="entry name" value="Caprin-1_C"/>
    <property type="match status" value="2"/>
</dbReference>
<evidence type="ECO:0000256" key="7">
    <source>
        <dbReference type="SAM" id="Coils"/>
    </source>
</evidence>
<dbReference type="GO" id="GO:0005509">
    <property type="term" value="F:calcium ion binding"/>
    <property type="evidence" value="ECO:0007669"/>
    <property type="project" value="Ensembl"/>
</dbReference>
<evidence type="ECO:0000256" key="1">
    <source>
        <dbReference type="ARBA" id="ARBA00004496"/>
    </source>
</evidence>
<evidence type="ECO:0000256" key="6">
    <source>
        <dbReference type="ARBA" id="ARBA00023193"/>
    </source>
</evidence>
<dbReference type="GO" id="GO:0005737">
    <property type="term" value="C:cytoplasm"/>
    <property type="evidence" value="ECO:0007669"/>
    <property type="project" value="UniProtKB-SubCell"/>
</dbReference>
<sequence length="648" mass="71008">MPSAAAGNNAVQCAIPDLGNGSHSETMKQFLGVIDKKVRNMEKKKSKLDDYQARKNKGERLNQDQLEALSKYQEIINNLDFARELQKSFLALGQEVQKAVKKSARREQLQREEMEQRRLKTVLELQYLLDQLGEDGVRQDLKRPDSSGSPLLTDADLASFDEFYKLVGPDRNCDIRLTDQYEEASQHLWSLLEGRDKSVAGTTYKSLRETLDKLLVSGYFDRAESKQNGTCETEEKPEEQAVVDETAVTGEQPPEPEGPNNENYTEPVQVETTEFFNRQFVPETTYSNTDKDQVEEWTVEAQVSSLHPSHHPPAQLASEPTMAVNQAAPSPATDPVVRKQVVQDLMAQMQGTYNFMQDSMLEFDGQALDPAIVSAQPMKALQTVDLQQMGAFSVMIAAPIASADLFHIPCFLAFQISSSLPSQTSMSLSSEQSSAPCSLSTAFPPVSKHIHSGGINVNAAPFQSVQAVFNMNAPVPPPTDGQADALKQSSQFPGGYGQGFPCQSENTVEQPEMPQERLQSVVGGFQPPDQVMPSTGSHDDPSAGSGFGPSSQSFYSSRGAPRGGPRNTRGIMNGYRGSSNGFRGGYEGYRAPFSNAPSSSGYGQTQFNASRDYSNSSYQREGYQQGYKRGTAQGSRGLSRANAQAMRS</sequence>
<feature type="region of interest" description="Disordered" evidence="8">
    <location>
        <begin position="224"/>
        <end position="264"/>
    </location>
</feature>
<keyword evidence="5" id="KW-0694">RNA-binding</keyword>
<dbReference type="Ensembl" id="ENSPLAT00000003618.1">
    <property type="protein sequence ID" value="ENSPLAP00000007999.1"/>
    <property type="gene ID" value="ENSPLAG00000010511.1"/>
</dbReference>
<feature type="compositionally biased region" description="Polar residues" evidence="8">
    <location>
        <begin position="632"/>
        <end position="648"/>
    </location>
</feature>
<evidence type="ECO:0000259" key="10">
    <source>
        <dbReference type="Pfam" id="PF18293"/>
    </source>
</evidence>
<dbReference type="STRING" id="48699.ENSPLAP00000007999"/>
<feature type="region of interest" description="Disordered" evidence="8">
    <location>
        <begin position="306"/>
        <end position="332"/>
    </location>
</feature>
<keyword evidence="6" id="KW-0652">Protein synthesis inhibitor</keyword>
<feature type="domain" description="Caprin-1 dimerization" evidence="10">
    <location>
        <begin position="105"/>
        <end position="221"/>
    </location>
</feature>
<dbReference type="GO" id="GO:0030154">
    <property type="term" value="P:cell differentiation"/>
    <property type="evidence" value="ECO:0007669"/>
    <property type="project" value="UniProtKB-KW"/>
</dbReference>
<accession>A0A3B3U5T7</accession>
<feature type="compositionally biased region" description="Polar residues" evidence="8">
    <location>
        <begin position="595"/>
        <end position="619"/>
    </location>
</feature>
<feature type="domain" description="Cytoplasmic activation/proliferation-associated protein-1 C term" evidence="9">
    <location>
        <begin position="342"/>
        <end position="396"/>
    </location>
</feature>
<evidence type="ECO:0000256" key="4">
    <source>
        <dbReference type="ARBA" id="ARBA00022782"/>
    </source>
</evidence>
<dbReference type="Pfam" id="PF18293">
    <property type="entry name" value="Caprin-1_dimer"/>
    <property type="match status" value="1"/>
</dbReference>
<evidence type="ECO:0000256" key="8">
    <source>
        <dbReference type="SAM" id="MobiDB-lite"/>
    </source>
</evidence>
<evidence type="ECO:0000256" key="2">
    <source>
        <dbReference type="ARBA" id="ARBA00007950"/>
    </source>
</evidence>
<feature type="coiled-coil region" evidence="7">
    <location>
        <begin position="34"/>
        <end position="61"/>
    </location>
</feature>
<keyword evidence="7" id="KW-0175">Coiled coil</keyword>
<dbReference type="GO" id="GO:0003723">
    <property type="term" value="F:RNA binding"/>
    <property type="evidence" value="ECO:0007669"/>
    <property type="project" value="UniProtKB-KW"/>
</dbReference>
<comment type="subcellular location">
    <subcellularLocation>
        <location evidence="1">Cytoplasm</location>
    </subcellularLocation>
</comment>
<feature type="region of interest" description="Disordered" evidence="8">
    <location>
        <begin position="476"/>
        <end position="648"/>
    </location>
</feature>
<keyword evidence="12" id="KW-1185">Reference proteome</keyword>
<dbReference type="PANTHER" id="PTHR22922">
    <property type="entry name" value="GPI-ANCHORED PROTEIN P137"/>
    <property type="match status" value="1"/>
</dbReference>
<dbReference type="InterPro" id="IPR028816">
    <property type="entry name" value="Caprin"/>
</dbReference>
<protein>
    <submittedName>
        <fullName evidence="11">Cell cycle associated protein 1a</fullName>
    </submittedName>
</protein>
<dbReference type="GeneTree" id="ENSGT00940000153438"/>
<keyword evidence="3" id="KW-0963">Cytoplasm</keyword>
<dbReference type="Proteomes" id="UP000261500">
    <property type="component" value="Unplaced"/>
</dbReference>
<dbReference type="InterPro" id="IPR022070">
    <property type="entry name" value="Caprin-1_C"/>
</dbReference>
<proteinExistence type="inferred from homology"/>
<evidence type="ECO:0000256" key="5">
    <source>
        <dbReference type="ARBA" id="ARBA00022884"/>
    </source>
</evidence>
<evidence type="ECO:0000313" key="12">
    <source>
        <dbReference type="Proteomes" id="UP000261500"/>
    </source>
</evidence>
<name>A0A3B3U5T7_9TELE</name>
<evidence type="ECO:0000256" key="3">
    <source>
        <dbReference type="ARBA" id="ARBA00022490"/>
    </source>
</evidence>
<reference evidence="11" key="2">
    <citation type="submission" date="2025-09" db="UniProtKB">
        <authorList>
            <consortium name="Ensembl"/>
        </authorList>
    </citation>
    <scope>IDENTIFICATION</scope>
</reference>
<evidence type="ECO:0000313" key="11">
    <source>
        <dbReference type="Ensembl" id="ENSPLAP00000007999.1"/>
    </source>
</evidence>
<dbReference type="PANTHER" id="PTHR22922:SF3">
    <property type="entry name" value="CAPRIN-1"/>
    <property type="match status" value="1"/>
</dbReference>
<organism evidence="11 12">
    <name type="scientific">Poecilia latipinna</name>
    <name type="common">sailfin molly</name>
    <dbReference type="NCBI Taxonomy" id="48699"/>
    <lineage>
        <taxon>Eukaryota</taxon>
        <taxon>Metazoa</taxon>
        <taxon>Chordata</taxon>
        <taxon>Craniata</taxon>
        <taxon>Vertebrata</taxon>
        <taxon>Euteleostomi</taxon>
        <taxon>Actinopterygii</taxon>
        <taxon>Neopterygii</taxon>
        <taxon>Teleostei</taxon>
        <taxon>Neoteleostei</taxon>
        <taxon>Acanthomorphata</taxon>
        <taxon>Ovalentaria</taxon>
        <taxon>Atherinomorphae</taxon>
        <taxon>Cyprinodontiformes</taxon>
        <taxon>Poeciliidae</taxon>
        <taxon>Poeciliinae</taxon>
        <taxon>Poecilia</taxon>
    </lineage>
</organism>
<feature type="domain" description="Cytoplasmic activation/proliferation-associated protein-1 C term" evidence="9">
    <location>
        <begin position="418"/>
        <end position="637"/>
    </location>
</feature>
<dbReference type="AlphaFoldDB" id="A0A3B3U5T7"/>
<evidence type="ECO:0000259" key="9">
    <source>
        <dbReference type="Pfam" id="PF12287"/>
    </source>
</evidence>
<dbReference type="GO" id="GO:0017148">
    <property type="term" value="P:negative regulation of translation"/>
    <property type="evidence" value="ECO:0007669"/>
    <property type="project" value="UniProtKB-KW"/>
</dbReference>
<dbReference type="GO" id="GO:0042802">
    <property type="term" value="F:identical protein binding"/>
    <property type="evidence" value="ECO:0007669"/>
    <property type="project" value="Ensembl"/>
</dbReference>
<reference evidence="11" key="1">
    <citation type="submission" date="2025-08" db="UniProtKB">
        <authorList>
            <consortium name="Ensembl"/>
        </authorList>
    </citation>
    <scope>IDENTIFICATION</scope>
</reference>
<dbReference type="InterPro" id="IPR041637">
    <property type="entry name" value="Caprin-1_dimer"/>
</dbReference>